<name>A0ABR8KMF4_9NOSO</name>
<dbReference type="Proteomes" id="UP000637383">
    <property type="component" value="Unassembled WGS sequence"/>
</dbReference>
<proteinExistence type="predicted"/>
<accession>A0ABR8KMF4</accession>
<evidence type="ECO:0008006" key="3">
    <source>
        <dbReference type="Google" id="ProtNLM"/>
    </source>
</evidence>
<comment type="caution">
    <text evidence="1">The sequence shown here is derived from an EMBL/GenBank/DDBJ whole genome shotgun (WGS) entry which is preliminary data.</text>
</comment>
<protein>
    <recommendedName>
        <fullName evidence="3">Amine oxidase domain-containing protein</fullName>
    </recommendedName>
</protein>
<reference evidence="1 2" key="1">
    <citation type="journal article" date="2020" name="ISME J.">
        <title>Comparative genomics reveals insights into cyanobacterial evolution and habitat adaptation.</title>
        <authorList>
            <person name="Chen M.Y."/>
            <person name="Teng W.K."/>
            <person name="Zhao L."/>
            <person name="Hu C.X."/>
            <person name="Zhou Y.K."/>
            <person name="Han B.P."/>
            <person name="Song L.R."/>
            <person name="Shu W.S."/>
        </authorList>
    </citation>
    <scope>NUCLEOTIDE SEQUENCE [LARGE SCALE GENOMIC DNA]</scope>
    <source>
        <strain evidence="1 2">FACHB-159</strain>
    </source>
</reference>
<dbReference type="EMBL" id="JACJTU010000134">
    <property type="protein sequence ID" value="MBD2739889.1"/>
    <property type="molecule type" value="Genomic_DNA"/>
</dbReference>
<dbReference type="RefSeq" id="WP_190960359.1">
    <property type="nucleotide sequence ID" value="NZ_JACJTU010000134.1"/>
</dbReference>
<sequence>MQHTFWQFLTPLLSILVRNPGTASQDSQAFNWNLLIDTQERSELKRFDSQFCKANIEPSDRYVLSVKGSTKYRLQPGESGFENLYLTGDWTLNNINAGCIEATVVSGMLASRAISGYPKQIAGESDI</sequence>
<evidence type="ECO:0000313" key="2">
    <source>
        <dbReference type="Proteomes" id="UP000637383"/>
    </source>
</evidence>
<gene>
    <name evidence="1" type="ORF">H6H03_39710</name>
</gene>
<keyword evidence="2" id="KW-1185">Reference proteome</keyword>
<evidence type="ECO:0000313" key="1">
    <source>
        <dbReference type="EMBL" id="MBD2739889.1"/>
    </source>
</evidence>
<organism evidence="1 2">
    <name type="scientific">Nostoc paludosum FACHB-159</name>
    <dbReference type="NCBI Taxonomy" id="2692908"/>
    <lineage>
        <taxon>Bacteria</taxon>
        <taxon>Bacillati</taxon>
        <taxon>Cyanobacteriota</taxon>
        <taxon>Cyanophyceae</taxon>
        <taxon>Nostocales</taxon>
        <taxon>Nostocaceae</taxon>
        <taxon>Nostoc</taxon>
    </lineage>
</organism>